<keyword evidence="1" id="KW-1133">Transmembrane helix</keyword>
<comment type="caution">
    <text evidence="2">The sequence shown here is derived from an EMBL/GenBank/DDBJ whole genome shotgun (WGS) entry which is preliminary data.</text>
</comment>
<accession>A0A4Y9RPQ4</accession>
<evidence type="ECO:0000313" key="2">
    <source>
        <dbReference type="EMBL" id="TFW11307.1"/>
    </source>
</evidence>
<dbReference type="InterPro" id="IPR009305">
    <property type="entry name" value="Mpo1-like"/>
</dbReference>
<gene>
    <name evidence="2" type="ORF">E4L96_22110</name>
</gene>
<evidence type="ECO:0000313" key="3">
    <source>
        <dbReference type="Proteomes" id="UP000298438"/>
    </source>
</evidence>
<organism evidence="2 3">
    <name type="scientific">Zemynaea arenosa</name>
    <dbReference type="NCBI Taxonomy" id="2561931"/>
    <lineage>
        <taxon>Bacteria</taxon>
        <taxon>Pseudomonadati</taxon>
        <taxon>Pseudomonadota</taxon>
        <taxon>Betaproteobacteria</taxon>
        <taxon>Burkholderiales</taxon>
        <taxon>Oxalobacteraceae</taxon>
        <taxon>Telluria group</taxon>
        <taxon>Zemynaea</taxon>
    </lineage>
</organism>
<dbReference type="EMBL" id="SPVF01000268">
    <property type="protein sequence ID" value="TFW11307.1"/>
    <property type="molecule type" value="Genomic_DNA"/>
</dbReference>
<sequence>MPETAHYTNFAEFYPYYLAQHDNRLCRRCHFIGSTSALAAVVQMAVSQDPAWLLIALISGYGGAWVGHYLFEHNKPATFDQPWFSFRADWVMYWQMLTGKLSW</sequence>
<dbReference type="PANTHER" id="PTHR34205:SF2">
    <property type="entry name" value="DUF962 DOMAIN-CONTAINING PROTEIN"/>
    <property type="match status" value="1"/>
</dbReference>
<reference evidence="2 3" key="1">
    <citation type="submission" date="2019-03" db="EMBL/GenBank/DDBJ databases">
        <title>Draft Genome Sequence of Massilia arenosa sp. nov., a Novel Massilia Species Isolated from a Sandy-loam Maize Soil.</title>
        <authorList>
            <person name="Raths R."/>
            <person name="Peta V."/>
            <person name="Bucking H."/>
        </authorList>
    </citation>
    <scope>NUCLEOTIDE SEQUENCE [LARGE SCALE GENOMIC DNA]</scope>
    <source>
        <strain evidence="2 3">MC02</strain>
    </source>
</reference>
<keyword evidence="1" id="KW-0472">Membrane</keyword>
<protein>
    <submittedName>
        <fullName evidence="2">DUF962 domain-containing protein</fullName>
    </submittedName>
</protein>
<dbReference type="OrthoDB" id="7356072at2"/>
<feature type="transmembrane region" description="Helical" evidence="1">
    <location>
        <begin position="52"/>
        <end position="71"/>
    </location>
</feature>
<name>A0A4Y9RPQ4_9BURK</name>
<dbReference type="Proteomes" id="UP000298438">
    <property type="component" value="Unassembled WGS sequence"/>
</dbReference>
<dbReference type="PANTHER" id="PTHR34205">
    <property type="entry name" value="TRANSMEMBRANE PROTEIN"/>
    <property type="match status" value="1"/>
</dbReference>
<keyword evidence="3" id="KW-1185">Reference proteome</keyword>
<dbReference type="AlphaFoldDB" id="A0A4Y9RPQ4"/>
<evidence type="ECO:0000256" key="1">
    <source>
        <dbReference type="SAM" id="Phobius"/>
    </source>
</evidence>
<proteinExistence type="predicted"/>
<dbReference type="Pfam" id="PF06127">
    <property type="entry name" value="Mpo1-like"/>
    <property type="match status" value="1"/>
</dbReference>
<keyword evidence="1" id="KW-0812">Transmembrane</keyword>
<dbReference type="RefSeq" id="WP_135209386.1">
    <property type="nucleotide sequence ID" value="NZ_SPVF01000268.1"/>
</dbReference>